<protein>
    <submittedName>
        <fullName evidence="1">Uncharacterized protein</fullName>
    </submittedName>
</protein>
<dbReference type="STRING" id="1210086.GCA_001613105_05474"/>
<accession>A0A370HZD0</accession>
<dbReference type="AlphaFoldDB" id="A0A370HZD0"/>
<gene>
    <name evidence="1" type="ORF">DFR76_109202</name>
</gene>
<reference evidence="1 2" key="1">
    <citation type="submission" date="2018-07" db="EMBL/GenBank/DDBJ databases">
        <title>Genomic Encyclopedia of Type Strains, Phase IV (KMG-IV): sequencing the most valuable type-strain genomes for metagenomic binning, comparative biology and taxonomic classification.</title>
        <authorList>
            <person name="Goeker M."/>
        </authorList>
    </citation>
    <scope>NUCLEOTIDE SEQUENCE [LARGE SCALE GENOMIC DNA]</scope>
    <source>
        <strain evidence="1 2">DSM 44290</strain>
    </source>
</reference>
<comment type="caution">
    <text evidence="1">The sequence shown here is derived from an EMBL/GenBank/DDBJ whole genome shotgun (WGS) entry which is preliminary data.</text>
</comment>
<evidence type="ECO:0000313" key="1">
    <source>
        <dbReference type="EMBL" id="RDI63862.1"/>
    </source>
</evidence>
<proteinExistence type="predicted"/>
<name>A0A370HZD0_9NOCA</name>
<evidence type="ECO:0000313" key="2">
    <source>
        <dbReference type="Proteomes" id="UP000254869"/>
    </source>
</evidence>
<organism evidence="1 2">
    <name type="scientific">Nocardia pseudobrasiliensis</name>
    <dbReference type="NCBI Taxonomy" id="45979"/>
    <lineage>
        <taxon>Bacteria</taxon>
        <taxon>Bacillati</taxon>
        <taxon>Actinomycetota</taxon>
        <taxon>Actinomycetes</taxon>
        <taxon>Mycobacteriales</taxon>
        <taxon>Nocardiaceae</taxon>
        <taxon>Nocardia</taxon>
    </lineage>
</organism>
<sequence length="203" mass="22053">MELSAEIGTLSVIVTRQPSEPMSTAVTEAARSLAAGLDSLFATDGGELRLTAVGRPVSRQSRLAVYLARRDRLWGSFEQSGVELPHGERYDRELEGDADELRFGGAIELASPNELPAALEITRGDSALVLGRLEHGKWDWETFLAVDTPEPKGVEELQRAAVGQLSDDLFAIRSFGWFDDVEVGSVVFAADHVLDRIESALAT</sequence>
<dbReference type="EMBL" id="QQBC01000009">
    <property type="protein sequence ID" value="RDI63862.1"/>
    <property type="molecule type" value="Genomic_DNA"/>
</dbReference>
<dbReference type="Proteomes" id="UP000254869">
    <property type="component" value="Unassembled WGS sequence"/>
</dbReference>
<keyword evidence="2" id="KW-1185">Reference proteome</keyword>